<protein>
    <recommendedName>
        <fullName evidence="3">beta-glucosidase</fullName>
        <ecNumber evidence="3">3.2.1.21</ecNumber>
    </recommendedName>
</protein>
<dbReference type="GO" id="GO:0009251">
    <property type="term" value="P:glucan catabolic process"/>
    <property type="evidence" value="ECO:0007669"/>
    <property type="project" value="TreeGrafter"/>
</dbReference>
<evidence type="ECO:0000256" key="9">
    <source>
        <dbReference type="ARBA" id="ARBA00023326"/>
    </source>
</evidence>
<reference evidence="13 14" key="1">
    <citation type="journal article" date="2021" name="Nat. Commun.">
        <title>Genetic determinants of endophytism in the Arabidopsis root mycobiome.</title>
        <authorList>
            <person name="Mesny F."/>
            <person name="Miyauchi S."/>
            <person name="Thiergart T."/>
            <person name="Pickel B."/>
            <person name="Atanasova L."/>
            <person name="Karlsson M."/>
            <person name="Huettel B."/>
            <person name="Barry K.W."/>
            <person name="Haridas S."/>
            <person name="Chen C."/>
            <person name="Bauer D."/>
            <person name="Andreopoulos W."/>
            <person name="Pangilinan J."/>
            <person name="LaButti K."/>
            <person name="Riley R."/>
            <person name="Lipzen A."/>
            <person name="Clum A."/>
            <person name="Drula E."/>
            <person name="Henrissat B."/>
            <person name="Kohler A."/>
            <person name="Grigoriev I.V."/>
            <person name="Martin F.M."/>
            <person name="Hacquard S."/>
        </authorList>
    </citation>
    <scope>NUCLEOTIDE SEQUENCE [LARGE SCALE GENOMIC DNA]</scope>
    <source>
        <strain evidence="13 14">MPI-CAGE-CH-0241</strain>
    </source>
</reference>
<evidence type="ECO:0000256" key="1">
    <source>
        <dbReference type="ARBA" id="ARBA00000448"/>
    </source>
</evidence>
<dbReference type="EC" id="3.2.1.21" evidence="3"/>
<dbReference type="Pfam" id="PF01915">
    <property type="entry name" value="Glyco_hydro_3_C"/>
    <property type="match status" value="1"/>
</dbReference>
<evidence type="ECO:0000256" key="7">
    <source>
        <dbReference type="ARBA" id="ARBA00023277"/>
    </source>
</evidence>
<evidence type="ECO:0000256" key="2">
    <source>
        <dbReference type="ARBA" id="ARBA00005336"/>
    </source>
</evidence>
<name>A0A9P8WBH7_9HYPO</name>
<keyword evidence="9" id="KW-0624">Polysaccharide degradation</keyword>
<proteinExistence type="inferred from homology"/>
<dbReference type="Gene3D" id="3.40.50.1700">
    <property type="entry name" value="Glycoside hydrolase family 3 C-terminal domain"/>
    <property type="match status" value="1"/>
</dbReference>
<dbReference type="InterPro" id="IPR036881">
    <property type="entry name" value="Glyco_hydro_3_C_sf"/>
</dbReference>
<gene>
    <name evidence="13" type="ORF">B0T10DRAFT_592105</name>
</gene>
<keyword evidence="7" id="KW-0119">Carbohydrate metabolism</keyword>
<evidence type="ECO:0000259" key="11">
    <source>
        <dbReference type="Pfam" id="PF00933"/>
    </source>
</evidence>
<dbReference type="Proteomes" id="UP000777438">
    <property type="component" value="Unassembled WGS sequence"/>
</dbReference>
<accession>A0A9P8WBH7</accession>
<keyword evidence="6" id="KW-0325">Glycoprotein</keyword>
<keyword evidence="14" id="KW-1185">Reference proteome</keyword>
<keyword evidence="8" id="KW-0326">Glycosidase</keyword>
<dbReference type="InterPro" id="IPR036962">
    <property type="entry name" value="Glyco_hydro_3_N_sf"/>
</dbReference>
<comment type="similarity">
    <text evidence="2">Belongs to the glycosyl hydrolase 3 family.</text>
</comment>
<evidence type="ECO:0000256" key="4">
    <source>
        <dbReference type="ARBA" id="ARBA00022729"/>
    </source>
</evidence>
<dbReference type="OrthoDB" id="416222at2759"/>
<feature type="chain" id="PRO_5040295654" description="beta-glucosidase" evidence="10">
    <location>
        <begin position="20"/>
        <end position="631"/>
    </location>
</feature>
<dbReference type="PRINTS" id="PR00133">
    <property type="entry name" value="GLHYDRLASE3"/>
</dbReference>
<dbReference type="InterPro" id="IPR002772">
    <property type="entry name" value="Glyco_hydro_3_C"/>
</dbReference>
<organism evidence="13 14">
    <name type="scientific">Thelonectria olida</name>
    <dbReference type="NCBI Taxonomy" id="1576542"/>
    <lineage>
        <taxon>Eukaryota</taxon>
        <taxon>Fungi</taxon>
        <taxon>Dikarya</taxon>
        <taxon>Ascomycota</taxon>
        <taxon>Pezizomycotina</taxon>
        <taxon>Sordariomycetes</taxon>
        <taxon>Hypocreomycetidae</taxon>
        <taxon>Hypocreales</taxon>
        <taxon>Nectriaceae</taxon>
        <taxon>Thelonectria</taxon>
    </lineage>
</organism>
<feature type="signal peptide" evidence="10">
    <location>
        <begin position="1"/>
        <end position="19"/>
    </location>
</feature>
<dbReference type="Gene3D" id="3.20.20.300">
    <property type="entry name" value="Glycoside hydrolase, family 3, N-terminal domain"/>
    <property type="match status" value="1"/>
</dbReference>
<dbReference type="SUPFAM" id="SSF51445">
    <property type="entry name" value="(Trans)glycosidases"/>
    <property type="match status" value="1"/>
</dbReference>
<evidence type="ECO:0000256" key="8">
    <source>
        <dbReference type="ARBA" id="ARBA00023295"/>
    </source>
</evidence>
<evidence type="ECO:0000313" key="13">
    <source>
        <dbReference type="EMBL" id="KAH6893163.1"/>
    </source>
</evidence>
<dbReference type="PANTHER" id="PTHR30620">
    <property type="entry name" value="PERIPLASMIC BETA-GLUCOSIDASE-RELATED"/>
    <property type="match status" value="1"/>
</dbReference>
<evidence type="ECO:0000259" key="12">
    <source>
        <dbReference type="Pfam" id="PF01915"/>
    </source>
</evidence>
<dbReference type="EMBL" id="JAGPYM010000006">
    <property type="protein sequence ID" value="KAH6893163.1"/>
    <property type="molecule type" value="Genomic_DNA"/>
</dbReference>
<comment type="catalytic activity">
    <reaction evidence="1">
        <text>Hydrolysis of terminal, non-reducing beta-D-glucosyl residues with release of beta-D-glucose.</text>
        <dbReference type="EC" id="3.2.1.21"/>
    </reaction>
</comment>
<sequence>MWTSALTLALAAMPAMTLAAPRRPHWMNRRADETLPIYRNSSYCVSERVEDLIKRMTVEEKAGQLFHQMLYQGDNGTLFEGSATMNGTEKAIGKMYMTHFNLVGDIEDATEAAEFINLVQEEALKTRLGIPITISTDPRHSFTEHIGTGFRAGVFSEWPESLGLAALRDADLVKKFAEIAREEYIAVGIRAALHPQVDLSTEPRWARIKNTWGENATLTSELLTAYIKGFQGDEIGPYSVTTVTKHFPGGGPQQNGEDSHFSYGQNATYPGNNMDYHIIPFKAAIAAGARQMMPYYSRPIDTKYEEVGFSFNKGIVTDLLQEELGFEGIVLTDWGLITDSQYSGKLFPARAWGVQSLTGLERAAKILNAGCDQFGGEERTDLIIQLVKEGIISEERINKSVRKLLREKFLLGLFDNPFVDAEAASRVVGNDYFVRLGEDAQRRSYTLLTNKDSILPLRNLATGTKFYIEGFNASFVENRNFTVVDTPEEAEYALLRLETPYEPRTGVFEANMNAGSLAYNSTEKKRQAAIYETVPTIVDMILERPAVIPEIVEKASALLGSYGSSTEAFLDVILGESSPEGKLPFDLPRSMKAVENNMEDVPFDTRNPVFKFGHGLSYTSRCGSSSGGSCS</sequence>
<feature type="domain" description="Glycoside hydrolase family 3 N-terminal" evidence="11">
    <location>
        <begin position="58"/>
        <end position="406"/>
    </location>
</feature>
<dbReference type="InterPro" id="IPR017853">
    <property type="entry name" value="GH"/>
</dbReference>
<dbReference type="InterPro" id="IPR051915">
    <property type="entry name" value="Cellulose_Degrad_GH3"/>
</dbReference>
<dbReference type="Pfam" id="PF00933">
    <property type="entry name" value="Glyco_hydro_3"/>
    <property type="match status" value="1"/>
</dbReference>
<evidence type="ECO:0000256" key="5">
    <source>
        <dbReference type="ARBA" id="ARBA00022801"/>
    </source>
</evidence>
<keyword evidence="4 10" id="KW-0732">Signal</keyword>
<dbReference type="SUPFAM" id="SSF52279">
    <property type="entry name" value="Beta-D-glucan exohydrolase, C-terminal domain"/>
    <property type="match status" value="1"/>
</dbReference>
<evidence type="ECO:0000256" key="10">
    <source>
        <dbReference type="SAM" id="SignalP"/>
    </source>
</evidence>
<evidence type="ECO:0000256" key="3">
    <source>
        <dbReference type="ARBA" id="ARBA00012744"/>
    </source>
</evidence>
<keyword evidence="5 13" id="KW-0378">Hydrolase</keyword>
<dbReference type="PANTHER" id="PTHR30620:SF16">
    <property type="entry name" value="LYSOSOMAL BETA GLUCOSIDASE"/>
    <property type="match status" value="1"/>
</dbReference>
<dbReference type="GO" id="GO:0008422">
    <property type="term" value="F:beta-glucosidase activity"/>
    <property type="evidence" value="ECO:0007669"/>
    <property type="project" value="UniProtKB-EC"/>
</dbReference>
<evidence type="ECO:0000256" key="6">
    <source>
        <dbReference type="ARBA" id="ARBA00023180"/>
    </source>
</evidence>
<feature type="domain" description="Glycoside hydrolase family 3 C-terminal" evidence="12">
    <location>
        <begin position="513"/>
        <end position="618"/>
    </location>
</feature>
<evidence type="ECO:0000313" key="14">
    <source>
        <dbReference type="Proteomes" id="UP000777438"/>
    </source>
</evidence>
<dbReference type="InterPro" id="IPR001764">
    <property type="entry name" value="Glyco_hydro_3_N"/>
</dbReference>
<comment type="caution">
    <text evidence="13">The sequence shown here is derived from an EMBL/GenBank/DDBJ whole genome shotgun (WGS) entry which is preliminary data.</text>
</comment>
<dbReference type="AlphaFoldDB" id="A0A9P8WBH7"/>